<comment type="subcellular location">
    <subcellularLocation>
        <location evidence="1">Cell membrane</location>
        <topology evidence="1">Peripheral membrane protein</topology>
    </subcellularLocation>
</comment>
<proteinExistence type="inferred from homology"/>
<dbReference type="OrthoDB" id="9804819at2"/>
<dbReference type="Proteomes" id="UP000195981">
    <property type="component" value="Unassembled WGS sequence"/>
</dbReference>
<dbReference type="GO" id="GO:0005524">
    <property type="term" value="F:ATP binding"/>
    <property type="evidence" value="ECO:0007669"/>
    <property type="project" value="UniProtKB-KW"/>
</dbReference>
<dbReference type="SMART" id="SM00382">
    <property type="entry name" value="AAA"/>
    <property type="match status" value="1"/>
</dbReference>
<dbReference type="Gene3D" id="3.40.50.300">
    <property type="entry name" value="P-loop containing nucleotide triphosphate hydrolases"/>
    <property type="match status" value="1"/>
</dbReference>
<comment type="similarity">
    <text evidence="2">Belongs to the ABC transporter superfamily.</text>
</comment>
<dbReference type="Pfam" id="PF00005">
    <property type="entry name" value="ABC_tran"/>
    <property type="match status" value="1"/>
</dbReference>
<evidence type="ECO:0000256" key="2">
    <source>
        <dbReference type="ARBA" id="ARBA00005417"/>
    </source>
</evidence>
<name>A0A1X6WSZ0_9MICO</name>
<dbReference type="PANTHER" id="PTHR42711">
    <property type="entry name" value="ABC TRANSPORTER ATP-BINDING PROTEIN"/>
    <property type="match status" value="1"/>
</dbReference>
<dbReference type="RefSeq" id="WP_087101771.1">
    <property type="nucleotide sequence ID" value="NZ_FWFG01000010.1"/>
</dbReference>
<accession>A0A1X6WSZ0</accession>
<dbReference type="PANTHER" id="PTHR42711:SF5">
    <property type="entry name" value="ABC TRANSPORTER ATP-BINDING PROTEIN NATA"/>
    <property type="match status" value="1"/>
</dbReference>
<dbReference type="PROSITE" id="PS00211">
    <property type="entry name" value="ABC_TRANSPORTER_1"/>
    <property type="match status" value="1"/>
</dbReference>
<dbReference type="InterPro" id="IPR017871">
    <property type="entry name" value="ABC_transporter-like_CS"/>
</dbReference>
<evidence type="ECO:0000256" key="6">
    <source>
        <dbReference type="ARBA" id="ARBA00023251"/>
    </source>
</evidence>
<dbReference type="InterPro" id="IPR027417">
    <property type="entry name" value="P-loop_NTPase"/>
</dbReference>
<dbReference type="EMBL" id="FWFG01000010">
    <property type="protein sequence ID" value="SLM88015.1"/>
    <property type="molecule type" value="Genomic_DNA"/>
</dbReference>
<dbReference type="InterPro" id="IPR003593">
    <property type="entry name" value="AAA+_ATPase"/>
</dbReference>
<dbReference type="GO" id="GO:0016887">
    <property type="term" value="F:ATP hydrolysis activity"/>
    <property type="evidence" value="ECO:0007669"/>
    <property type="project" value="InterPro"/>
</dbReference>
<dbReference type="PROSITE" id="PS50893">
    <property type="entry name" value="ABC_TRANSPORTER_2"/>
    <property type="match status" value="1"/>
</dbReference>
<evidence type="ECO:0000256" key="4">
    <source>
        <dbReference type="ARBA" id="ARBA00022741"/>
    </source>
</evidence>
<keyword evidence="4" id="KW-0547">Nucleotide-binding</keyword>
<keyword evidence="5 8" id="KW-0067">ATP-binding</keyword>
<evidence type="ECO:0000256" key="3">
    <source>
        <dbReference type="ARBA" id="ARBA00022448"/>
    </source>
</evidence>
<organism evidence="8 9">
    <name type="scientific">Brachybacterium nesterenkovii</name>
    <dbReference type="NCBI Taxonomy" id="47847"/>
    <lineage>
        <taxon>Bacteria</taxon>
        <taxon>Bacillati</taxon>
        <taxon>Actinomycetota</taxon>
        <taxon>Actinomycetes</taxon>
        <taxon>Micrococcales</taxon>
        <taxon>Dermabacteraceae</taxon>
        <taxon>Brachybacterium</taxon>
    </lineage>
</organism>
<reference evidence="8 9" key="1">
    <citation type="submission" date="2017-02" db="EMBL/GenBank/DDBJ databases">
        <authorList>
            <person name="Peterson S.W."/>
        </authorList>
    </citation>
    <scope>NUCLEOTIDE SEQUENCE [LARGE SCALE GENOMIC DNA]</scope>
    <source>
        <strain evidence="8 9">CIP104813</strain>
    </source>
</reference>
<evidence type="ECO:0000256" key="5">
    <source>
        <dbReference type="ARBA" id="ARBA00022840"/>
    </source>
</evidence>
<evidence type="ECO:0000256" key="1">
    <source>
        <dbReference type="ARBA" id="ARBA00004202"/>
    </source>
</evidence>
<dbReference type="AlphaFoldDB" id="A0A1X6WSZ0"/>
<gene>
    <name evidence="8" type="ORF">FM110_00875</name>
</gene>
<dbReference type="InterPro" id="IPR003439">
    <property type="entry name" value="ABC_transporter-like_ATP-bd"/>
</dbReference>
<dbReference type="SUPFAM" id="SSF52540">
    <property type="entry name" value="P-loop containing nucleoside triphosphate hydrolases"/>
    <property type="match status" value="1"/>
</dbReference>
<feature type="domain" description="ABC transporter" evidence="7">
    <location>
        <begin position="7"/>
        <end position="232"/>
    </location>
</feature>
<dbReference type="CDD" id="cd03230">
    <property type="entry name" value="ABC_DR_subfamily_A"/>
    <property type="match status" value="1"/>
</dbReference>
<sequence>MTDLPIIRAERLVKRFGRAIALDGADLTVERGQVHGFLGPNGAGKSTTIRAILGQISLTSGELEVLGMDPRRDAVAIHHRLAYVPGDVSLWPSLTGGQCLDLLAGFHGREDRARRDRLVEAFDLDLSKRARTYSKGNRQKVALVAALALDVDLYVFDEPTSGLDPLMEVTFQQAVRELADRGATVLLSSHILDEVESLCSHVTILRSGRTISAGSLEDLRRATTTTISATFADEEAVRALVERIDGAEAVADASGIHLTAKVERERVAAAVGAVAAADPLSLVVRPPSLDELFLEHYAGAAADDGAAR</sequence>
<keyword evidence="6" id="KW-0046">Antibiotic resistance</keyword>
<keyword evidence="9" id="KW-1185">Reference proteome</keyword>
<keyword evidence="3" id="KW-0813">Transport</keyword>
<evidence type="ECO:0000313" key="9">
    <source>
        <dbReference type="Proteomes" id="UP000195981"/>
    </source>
</evidence>
<evidence type="ECO:0000259" key="7">
    <source>
        <dbReference type="PROSITE" id="PS50893"/>
    </source>
</evidence>
<dbReference type="InterPro" id="IPR050763">
    <property type="entry name" value="ABC_transporter_ATP-binding"/>
</dbReference>
<dbReference type="GO" id="GO:0005886">
    <property type="term" value="C:plasma membrane"/>
    <property type="evidence" value="ECO:0007669"/>
    <property type="project" value="UniProtKB-SubCell"/>
</dbReference>
<evidence type="ECO:0000313" key="8">
    <source>
        <dbReference type="EMBL" id="SLM88015.1"/>
    </source>
</evidence>
<dbReference type="GO" id="GO:0046677">
    <property type="term" value="P:response to antibiotic"/>
    <property type="evidence" value="ECO:0007669"/>
    <property type="project" value="UniProtKB-KW"/>
</dbReference>
<protein>
    <submittedName>
        <fullName evidence="8">Methionine ABC transporter ATP-binding protein</fullName>
    </submittedName>
</protein>